<evidence type="ECO:0000259" key="1">
    <source>
        <dbReference type="PROSITE" id="PS50943"/>
    </source>
</evidence>
<evidence type="ECO:0000313" key="2">
    <source>
        <dbReference type="EMBL" id="VXC71368.1"/>
    </source>
</evidence>
<dbReference type="RefSeq" id="WP_159146681.1">
    <property type="nucleotide sequence ID" value="NZ_LR733376.1"/>
</dbReference>
<sequence length="423" mass="49241">MTEIMTGLRYLMNVKGQKNKDIAKILGISTQAVSLWTKKGTIPNKHLERLANHYKVSQEYLVNPLTADTISVIEKDATPMMQIVHNGLNMYGDFNIVLQPTGDKIARTNYENTVRQLQDIEDFSDYVKTNELADLHMIFPEGQCAVWGTKSGVNDTTKKQYDKLDLGDFVLFYQDKHFYSRAIVAYKIHSPRLSEYLWGTPIFENIYLLQDVQPYNLSIVRFNEIVYGKSEDFPVMAFRVLNREQSLQIIDALDIEADYSPTKLTSRKKPREDILKALLNLENNKELDRNTKRKYRIEQSLLREFLFNGKNEVVCACCQTKLSPEFFATAHIKKRSHCSKKEKLDVNVVMPLCYLGCDMLFEKGLLVVNSHGHFQRTDVINKKVPYEGRLGTLLTKYDQKPCSYWNKETAQYYQWHYKHHVMK</sequence>
<organism evidence="2 3">
    <name type="scientific">Bacillus mycoides</name>
    <dbReference type="NCBI Taxonomy" id="1405"/>
    <lineage>
        <taxon>Bacteria</taxon>
        <taxon>Bacillati</taxon>
        <taxon>Bacillota</taxon>
        <taxon>Bacilli</taxon>
        <taxon>Bacillales</taxon>
        <taxon>Bacillaceae</taxon>
        <taxon>Bacillus</taxon>
        <taxon>Bacillus cereus group</taxon>
    </lineage>
</organism>
<evidence type="ECO:0000313" key="3">
    <source>
        <dbReference type="Proteomes" id="UP000437562"/>
    </source>
</evidence>
<reference evidence="2 3" key="1">
    <citation type="submission" date="2019-10" db="EMBL/GenBank/DDBJ databases">
        <authorList>
            <person name="Karimi E."/>
        </authorList>
    </citation>
    <scope>NUCLEOTIDE SEQUENCE [LARGE SCALE GENOMIC DNA]</scope>
    <source>
        <strain evidence="2">Bacillus sp. 71</strain>
    </source>
</reference>
<dbReference type="InterPro" id="IPR010982">
    <property type="entry name" value="Lambda_DNA-bd_dom_sf"/>
</dbReference>
<feature type="domain" description="HTH cro/C1-type" evidence="1">
    <location>
        <begin position="20"/>
        <end position="61"/>
    </location>
</feature>
<gene>
    <name evidence="2" type="ORF">BACI71_60099</name>
</gene>
<dbReference type="Gene3D" id="1.10.260.40">
    <property type="entry name" value="lambda repressor-like DNA-binding domains"/>
    <property type="match status" value="1"/>
</dbReference>
<name>A0A654AX18_BACMY</name>
<accession>A0A654AX18</accession>
<dbReference type="PROSITE" id="PS50943">
    <property type="entry name" value="HTH_CROC1"/>
    <property type="match status" value="1"/>
</dbReference>
<dbReference type="AlphaFoldDB" id="A0A654AX18"/>
<proteinExistence type="predicted"/>
<dbReference type="SUPFAM" id="SSF47413">
    <property type="entry name" value="lambda repressor-like DNA-binding domains"/>
    <property type="match status" value="1"/>
</dbReference>
<dbReference type="Proteomes" id="UP000437562">
    <property type="component" value="Unassembled WGS sequence"/>
</dbReference>
<dbReference type="GO" id="GO:0003677">
    <property type="term" value="F:DNA binding"/>
    <property type="evidence" value="ECO:0007669"/>
    <property type="project" value="InterPro"/>
</dbReference>
<dbReference type="EMBL" id="CABWMC010000031">
    <property type="protein sequence ID" value="VXC71368.1"/>
    <property type="molecule type" value="Genomic_DNA"/>
</dbReference>
<protein>
    <submittedName>
        <fullName evidence="2">XRE family transcriptional regulator</fullName>
    </submittedName>
</protein>
<dbReference type="InterPro" id="IPR001387">
    <property type="entry name" value="Cro/C1-type_HTH"/>
</dbReference>